<evidence type="ECO:0000256" key="3">
    <source>
        <dbReference type="ARBA" id="ARBA00022692"/>
    </source>
</evidence>
<feature type="transmembrane region" description="Helical" evidence="6">
    <location>
        <begin position="213"/>
        <end position="235"/>
    </location>
</feature>
<evidence type="ECO:0000256" key="5">
    <source>
        <dbReference type="ARBA" id="ARBA00023136"/>
    </source>
</evidence>
<feature type="transmembrane region" description="Helical" evidence="6">
    <location>
        <begin position="12"/>
        <end position="32"/>
    </location>
</feature>
<keyword evidence="4 6" id="KW-1133">Transmembrane helix</keyword>
<dbReference type="STRING" id="1121939.L861_22780"/>
<evidence type="ECO:0000256" key="4">
    <source>
        <dbReference type="ARBA" id="ARBA00022989"/>
    </source>
</evidence>
<dbReference type="GO" id="GO:0022857">
    <property type="term" value="F:transmembrane transporter activity"/>
    <property type="evidence" value="ECO:0007669"/>
    <property type="project" value="InterPro"/>
</dbReference>
<dbReference type="Gene3D" id="1.20.1250.20">
    <property type="entry name" value="MFS general substrate transporter like domains"/>
    <property type="match status" value="2"/>
</dbReference>
<feature type="transmembrane region" description="Helical" evidence="6">
    <location>
        <begin position="138"/>
        <end position="160"/>
    </location>
</feature>
<dbReference type="OrthoDB" id="9788453at2"/>
<dbReference type="RefSeq" id="WP_016416059.1">
    <property type="nucleotide sequence ID" value="NZ_AUAB01000022.1"/>
</dbReference>
<name>S2KRL3_LITA3</name>
<accession>S2KRL3</accession>
<keyword evidence="2" id="KW-1003">Cell membrane</keyword>
<evidence type="ECO:0000313" key="9">
    <source>
        <dbReference type="Proteomes" id="UP000014463"/>
    </source>
</evidence>
<proteinExistence type="predicted"/>
<dbReference type="PANTHER" id="PTHR43124:SF3">
    <property type="entry name" value="CHLORAMPHENICOL EFFLUX PUMP RV0191"/>
    <property type="match status" value="1"/>
</dbReference>
<feature type="transmembrane region" description="Helical" evidence="6">
    <location>
        <begin position="247"/>
        <end position="269"/>
    </location>
</feature>
<evidence type="ECO:0000256" key="2">
    <source>
        <dbReference type="ARBA" id="ARBA00022475"/>
    </source>
</evidence>
<dbReference type="PANTHER" id="PTHR43124">
    <property type="entry name" value="PURINE EFFLUX PUMP PBUE"/>
    <property type="match status" value="1"/>
</dbReference>
<evidence type="ECO:0000256" key="6">
    <source>
        <dbReference type="SAM" id="Phobius"/>
    </source>
</evidence>
<keyword evidence="3 6" id="KW-0812">Transmembrane</keyword>
<dbReference type="AlphaFoldDB" id="S2KRL3"/>
<dbReference type="GO" id="GO:0005886">
    <property type="term" value="C:plasma membrane"/>
    <property type="evidence" value="ECO:0007669"/>
    <property type="project" value="UniProtKB-SubCell"/>
</dbReference>
<comment type="caution">
    <text evidence="8">The sequence shown here is derived from an EMBL/GenBank/DDBJ whole genome shotgun (WGS) entry which is preliminary data.</text>
</comment>
<feature type="transmembrane region" description="Helical" evidence="6">
    <location>
        <begin position="84"/>
        <end position="107"/>
    </location>
</feature>
<dbReference type="SUPFAM" id="SSF103473">
    <property type="entry name" value="MFS general substrate transporter"/>
    <property type="match status" value="1"/>
</dbReference>
<dbReference type="InterPro" id="IPR020846">
    <property type="entry name" value="MFS_dom"/>
</dbReference>
<protein>
    <recommendedName>
        <fullName evidence="7">Major facilitator superfamily (MFS) profile domain-containing protein</fullName>
    </recommendedName>
</protein>
<feature type="domain" description="Major facilitator superfamily (MFS) profile" evidence="7">
    <location>
        <begin position="17"/>
        <end position="392"/>
    </location>
</feature>
<keyword evidence="9" id="KW-1185">Reference proteome</keyword>
<dbReference type="InterPro" id="IPR036259">
    <property type="entry name" value="MFS_trans_sf"/>
</dbReference>
<comment type="subcellular location">
    <subcellularLocation>
        <location evidence="1">Cell membrane</location>
        <topology evidence="1">Multi-pass membrane protein</topology>
    </subcellularLocation>
</comment>
<feature type="transmembrane region" description="Helical" evidence="6">
    <location>
        <begin position="305"/>
        <end position="325"/>
    </location>
</feature>
<reference evidence="8 9" key="1">
    <citation type="journal article" date="2013" name="Genome Announc.">
        <title>Draft genome sequence of the moderately halophilic gammaproteobacterium Halomonas anticariensis FP35.</title>
        <authorList>
            <person name="Tahrioui A."/>
            <person name="Quesada E."/>
            <person name="Llamas I."/>
        </authorList>
    </citation>
    <scope>NUCLEOTIDE SEQUENCE [LARGE SCALE GENOMIC DNA]</scope>
    <source>
        <strain evidence="9">DSM 16096 / CECT 5854 / LMG 22089 / FP35</strain>
    </source>
</reference>
<feature type="transmembrane region" description="Helical" evidence="6">
    <location>
        <begin position="337"/>
        <end position="356"/>
    </location>
</feature>
<keyword evidence="5 6" id="KW-0472">Membrane</keyword>
<dbReference type="InterPro" id="IPR050189">
    <property type="entry name" value="MFS_Efflux_Transporters"/>
</dbReference>
<dbReference type="EMBL" id="ASTJ01000022">
    <property type="protein sequence ID" value="EPC03138.1"/>
    <property type="molecule type" value="Genomic_DNA"/>
</dbReference>
<feature type="transmembrane region" description="Helical" evidence="6">
    <location>
        <begin position="281"/>
        <end position="299"/>
    </location>
</feature>
<evidence type="ECO:0000259" key="7">
    <source>
        <dbReference type="PROSITE" id="PS50850"/>
    </source>
</evidence>
<dbReference type="CDD" id="cd17324">
    <property type="entry name" value="MFS_NepI_like"/>
    <property type="match status" value="1"/>
</dbReference>
<sequence>METATSTPDKSFASAWFAVVAVATGIFSLVTTEILPIGLLTSISVSLGVSDGMTGLAVTMPGAVAAVSAPLVTMAAGTMNRRHLLCLLMTLLLVANVVSALATSFVMLLAARVLVGVCIGGFWAVAAGLGVRLVDERFVGRATAIIFGGVAVASVVGVPAGTLVGDLFSWRVALAALAALNATVFVALVCFLPPLPANQRITLSSLFLPFRIAGVRVALLATLLVVAGHFTAFTFVRPFLEQVTNNVGNTMGALLLLFGVCGVVGNFLAGSWASRSSNRTLLAIVAVMALTMLGMPLIGVSLSGAAVMLALWGLAYGGLAVTLQTHILQTAPHTTEAATALFVAIFNLSIALGSLLGGRTVDVLTSSGVMTLGGCLALSMLVMPWLLRAKQEHFLNHFYR</sequence>
<dbReference type="PROSITE" id="PS50850">
    <property type="entry name" value="MFS"/>
    <property type="match status" value="1"/>
</dbReference>
<feature type="transmembrane region" description="Helical" evidence="6">
    <location>
        <begin position="113"/>
        <end position="131"/>
    </location>
</feature>
<organism evidence="8 9">
    <name type="scientific">Litchfieldella anticariensis (strain DSM 16096 / CECT 5854 / CIP 108499 / LMG 22089 / FP35)</name>
    <name type="common">Halomonas anticariensis</name>
    <dbReference type="NCBI Taxonomy" id="1121939"/>
    <lineage>
        <taxon>Bacteria</taxon>
        <taxon>Pseudomonadati</taxon>
        <taxon>Pseudomonadota</taxon>
        <taxon>Gammaproteobacteria</taxon>
        <taxon>Oceanospirillales</taxon>
        <taxon>Halomonadaceae</taxon>
        <taxon>Litchfieldella</taxon>
    </lineage>
</organism>
<dbReference type="eggNOG" id="COG2814">
    <property type="taxonomic scope" value="Bacteria"/>
</dbReference>
<feature type="transmembrane region" description="Helical" evidence="6">
    <location>
        <begin position="172"/>
        <end position="192"/>
    </location>
</feature>
<gene>
    <name evidence="8" type="ORF">L861_22780</name>
</gene>
<evidence type="ECO:0000256" key="1">
    <source>
        <dbReference type="ARBA" id="ARBA00004651"/>
    </source>
</evidence>
<dbReference type="PATRIC" id="fig|1121939.11.peg.1562"/>
<dbReference type="Pfam" id="PF07690">
    <property type="entry name" value="MFS_1"/>
    <property type="match status" value="1"/>
</dbReference>
<feature type="transmembrane region" description="Helical" evidence="6">
    <location>
        <begin position="52"/>
        <end position="72"/>
    </location>
</feature>
<feature type="transmembrane region" description="Helical" evidence="6">
    <location>
        <begin position="368"/>
        <end position="387"/>
    </location>
</feature>
<dbReference type="InterPro" id="IPR011701">
    <property type="entry name" value="MFS"/>
</dbReference>
<dbReference type="Proteomes" id="UP000014463">
    <property type="component" value="Unassembled WGS sequence"/>
</dbReference>
<evidence type="ECO:0000313" key="8">
    <source>
        <dbReference type="EMBL" id="EPC03138.1"/>
    </source>
</evidence>